<dbReference type="PANTHER" id="PTHR48111:SF67">
    <property type="entry name" value="TRANSCRIPTIONAL REGULATORY PROTEIN TCTD"/>
    <property type="match status" value="1"/>
</dbReference>
<dbReference type="InterPro" id="IPR001789">
    <property type="entry name" value="Sig_transdc_resp-reg_receiver"/>
</dbReference>
<dbReference type="SUPFAM" id="SSF52172">
    <property type="entry name" value="CheY-like"/>
    <property type="match status" value="1"/>
</dbReference>
<dbReference type="Proteomes" id="UP000094412">
    <property type="component" value="Unassembled WGS sequence"/>
</dbReference>
<reference evidence="8 9" key="1">
    <citation type="submission" date="2016-08" db="EMBL/GenBank/DDBJ databases">
        <title>Whole genome sequence of Mesorhizobium sp. strain UASWS1009 isolated from industrial sewage.</title>
        <authorList>
            <person name="Crovadore J."/>
            <person name="Calmin G."/>
            <person name="Chablais R."/>
            <person name="Cochard B."/>
            <person name="Lefort F."/>
        </authorList>
    </citation>
    <scope>NUCLEOTIDE SEQUENCE [LARGE SCALE GENOMIC DNA]</scope>
    <source>
        <strain evidence="8 9">UASWS1009</strain>
    </source>
</reference>
<dbReference type="OrthoDB" id="9802426at2"/>
<keyword evidence="9" id="KW-1185">Reference proteome</keyword>
<protein>
    <submittedName>
        <fullName evidence="8">DNA-binding response regulator</fullName>
    </submittedName>
</protein>
<dbReference type="Gene3D" id="6.10.250.690">
    <property type="match status" value="1"/>
</dbReference>
<feature type="domain" description="OmpR/PhoB-type" evidence="7">
    <location>
        <begin position="124"/>
        <end position="220"/>
    </location>
</feature>
<dbReference type="SMART" id="SM00862">
    <property type="entry name" value="Trans_reg_C"/>
    <property type="match status" value="1"/>
</dbReference>
<dbReference type="GO" id="GO:0005829">
    <property type="term" value="C:cytosol"/>
    <property type="evidence" value="ECO:0007669"/>
    <property type="project" value="TreeGrafter"/>
</dbReference>
<dbReference type="STRING" id="1566387.QV13_21475"/>
<dbReference type="PANTHER" id="PTHR48111">
    <property type="entry name" value="REGULATOR OF RPOS"/>
    <property type="match status" value="1"/>
</dbReference>
<feature type="modified residue" description="4-aspartylphosphate" evidence="4">
    <location>
        <position position="51"/>
    </location>
</feature>
<dbReference type="PROSITE" id="PS50110">
    <property type="entry name" value="RESPONSE_REGULATORY"/>
    <property type="match status" value="1"/>
</dbReference>
<dbReference type="SMART" id="SM00448">
    <property type="entry name" value="REC"/>
    <property type="match status" value="1"/>
</dbReference>
<dbReference type="InterPro" id="IPR001867">
    <property type="entry name" value="OmpR/PhoB-type_DNA-bd"/>
</dbReference>
<keyword evidence="1" id="KW-0805">Transcription regulation</keyword>
<proteinExistence type="predicted"/>
<dbReference type="EMBL" id="MDEO01000035">
    <property type="protein sequence ID" value="OCX15182.1"/>
    <property type="molecule type" value="Genomic_DNA"/>
</dbReference>
<keyword evidence="4" id="KW-0597">Phosphoprotein</keyword>
<evidence type="ECO:0000256" key="1">
    <source>
        <dbReference type="ARBA" id="ARBA00023015"/>
    </source>
</evidence>
<dbReference type="AlphaFoldDB" id="A0A1C2DKA8"/>
<evidence type="ECO:0000256" key="2">
    <source>
        <dbReference type="ARBA" id="ARBA00023125"/>
    </source>
</evidence>
<evidence type="ECO:0000313" key="8">
    <source>
        <dbReference type="EMBL" id="OCX15182.1"/>
    </source>
</evidence>
<dbReference type="Pfam" id="PF00072">
    <property type="entry name" value="Response_reg"/>
    <property type="match status" value="1"/>
</dbReference>
<gene>
    <name evidence="8" type="ORF">QV13_21475</name>
</gene>
<organism evidence="8 9">
    <name type="scientific">Mesorhizobium hungaricum</name>
    <dbReference type="NCBI Taxonomy" id="1566387"/>
    <lineage>
        <taxon>Bacteria</taxon>
        <taxon>Pseudomonadati</taxon>
        <taxon>Pseudomonadota</taxon>
        <taxon>Alphaproteobacteria</taxon>
        <taxon>Hyphomicrobiales</taxon>
        <taxon>Phyllobacteriaceae</taxon>
        <taxon>Mesorhizobium</taxon>
    </lineage>
</organism>
<evidence type="ECO:0000256" key="3">
    <source>
        <dbReference type="ARBA" id="ARBA00023163"/>
    </source>
</evidence>
<evidence type="ECO:0000256" key="5">
    <source>
        <dbReference type="PROSITE-ProRule" id="PRU01091"/>
    </source>
</evidence>
<dbReference type="Gene3D" id="1.10.10.10">
    <property type="entry name" value="Winged helix-like DNA-binding domain superfamily/Winged helix DNA-binding domain"/>
    <property type="match status" value="1"/>
</dbReference>
<dbReference type="Gene3D" id="3.40.50.2300">
    <property type="match status" value="1"/>
</dbReference>
<dbReference type="Pfam" id="PF00486">
    <property type="entry name" value="Trans_reg_C"/>
    <property type="match status" value="1"/>
</dbReference>
<evidence type="ECO:0000256" key="4">
    <source>
        <dbReference type="PROSITE-ProRule" id="PRU00169"/>
    </source>
</evidence>
<evidence type="ECO:0000259" key="7">
    <source>
        <dbReference type="PROSITE" id="PS51755"/>
    </source>
</evidence>
<keyword evidence="2 5" id="KW-0238">DNA-binding</keyword>
<dbReference type="GO" id="GO:0032993">
    <property type="term" value="C:protein-DNA complex"/>
    <property type="evidence" value="ECO:0007669"/>
    <property type="project" value="TreeGrafter"/>
</dbReference>
<comment type="caution">
    <text evidence="8">The sequence shown here is derived from an EMBL/GenBank/DDBJ whole genome shotgun (WGS) entry which is preliminary data.</text>
</comment>
<name>A0A1C2DKA8_9HYPH</name>
<dbReference type="InterPro" id="IPR036388">
    <property type="entry name" value="WH-like_DNA-bd_sf"/>
</dbReference>
<accession>A0A1C2DKA8</accession>
<sequence length="221" mass="24166">MRILVVEDTQTLADGLVAVLKGSGYAVDHVTDGPSALAVLSAEHFDLVILDLNLPRMDGLEVLRGIRARQDGPGVLILSARADLHDKIKGLDLGADDYMTKPFDVDELEARVRMLLRRHAGLKSSTVTFGEVTFDLTSRSFAGGGALLDLPAREVSLLETLFLRAGKVVPKQSILESLAGFDEELSFNAIEQYVSRLRRRLAPYGVTVRTARGIGYYLEKV</sequence>
<feature type="DNA-binding region" description="OmpR/PhoB-type" evidence="5">
    <location>
        <begin position="124"/>
        <end position="220"/>
    </location>
</feature>
<evidence type="ECO:0000259" key="6">
    <source>
        <dbReference type="PROSITE" id="PS50110"/>
    </source>
</evidence>
<dbReference type="InterPro" id="IPR011006">
    <property type="entry name" value="CheY-like_superfamily"/>
</dbReference>
<dbReference type="InterPro" id="IPR039420">
    <property type="entry name" value="WalR-like"/>
</dbReference>
<dbReference type="CDD" id="cd17624">
    <property type="entry name" value="REC_OmpR_PmrA-like"/>
    <property type="match status" value="1"/>
</dbReference>
<dbReference type="CDD" id="cd00383">
    <property type="entry name" value="trans_reg_C"/>
    <property type="match status" value="1"/>
</dbReference>
<evidence type="ECO:0000313" key="9">
    <source>
        <dbReference type="Proteomes" id="UP000094412"/>
    </source>
</evidence>
<dbReference type="GO" id="GO:0000976">
    <property type="term" value="F:transcription cis-regulatory region binding"/>
    <property type="evidence" value="ECO:0007669"/>
    <property type="project" value="TreeGrafter"/>
</dbReference>
<dbReference type="PROSITE" id="PS51755">
    <property type="entry name" value="OMPR_PHOB"/>
    <property type="match status" value="1"/>
</dbReference>
<keyword evidence="3" id="KW-0804">Transcription</keyword>
<dbReference type="GO" id="GO:0000156">
    <property type="term" value="F:phosphorelay response regulator activity"/>
    <property type="evidence" value="ECO:0007669"/>
    <property type="project" value="TreeGrafter"/>
</dbReference>
<dbReference type="RefSeq" id="WP_036254946.1">
    <property type="nucleotide sequence ID" value="NZ_MDEO01000035.1"/>
</dbReference>
<dbReference type="GO" id="GO:0006355">
    <property type="term" value="P:regulation of DNA-templated transcription"/>
    <property type="evidence" value="ECO:0007669"/>
    <property type="project" value="InterPro"/>
</dbReference>
<feature type="domain" description="Response regulatory" evidence="6">
    <location>
        <begin position="2"/>
        <end position="116"/>
    </location>
</feature>